<dbReference type="PANTHER" id="PTHR38593:SF1">
    <property type="entry name" value="BLR2558 PROTEIN"/>
    <property type="match status" value="1"/>
</dbReference>
<dbReference type="InterPro" id="IPR012347">
    <property type="entry name" value="Ferritin-like"/>
</dbReference>
<name>A0A2N4U6K1_9BURK</name>
<dbReference type="EMBL" id="PDNW01000004">
    <property type="protein sequence ID" value="PLC50652.1"/>
    <property type="molecule type" value="Genomic_DNA"/>
</dbReference>
<dbReference type="Pfam" id="PF13628">
    <property type="entry name" value="DUF4142"/>
    <property type="match status" value="1"/>
</dbReference>
<evidence type="ECO:0000259" key="2">
    <source>
        <dbReference type="Pfam" id="PF13628"/>
    </source>
</evidence>
<feature type="signal peptide" evidence="1">
    <location>
        <begin position="1"/>
        <end position="28"/>
    </location>
</feature>
<keyword evidence="1" id="KW-0732">Signal</keyword>
<dbReference type="PANTHER" id="PTHR38593">
    <property type="entry name" value="BLR2558 PROTEIN"/>
    <property type="match status" value="1"/>
</dbReference>
<organism evidence="3 4">
    <name type="scientific">Pollutimonas subterranea</name>
    <dbReference type="NCBI Taxonomy" id="2045210"/>
    <lineage>
        <taxon>Bacteria</taxon>
        <taxon>Pseudomonadati</taxon>
        <taxon>Pseudomonadota</taxon>
        <taxon>Betaproteobacteria</taxon>
        <taxon>Burkholderiales</taxon>
        <taxon>Alcaligenaceae</taxon>
        <taxon>Pollutimonas</taxon>
    </lineage>
</organism>
<keyword evidence="4" id="KW-1185">Reference proteome</keyword>
<feature type="chain" id="PRO_5014924160" evidence="1">
    <location>
        <begin position="29"/>
        <end position="178"/>
    </location>
</feature>
<sequence length="178" mass="19620">MGFQENNVKYLATLLLSLALAAPTVVNAQAASVSERDARFLQAAANSGLFEMQASQLAIQAASQERIKEFARMMLVEHEKIDGDLKSLAMMRNIELPIDLEGDRQDTLDALQQDTGAGFDKRYVEQVAVEAHKQAVTLFTEASEKSEDDEIKAFAGKALKTLQQHLQHAQNLAEAAFR</sequence>
<comment type="caution">
    <text evidence="3">The sequence shown here is derived from an EMBL/GenBank/DDBJ whole genome shotgun (WGS) entry which is preliminary data.</text>
</comment>
<reference evidence="3 4" key="1">
    <citation type="submission" date="2017-10" db="EMBL/GenBank/DDBJ databases">
        <title>Two draft genome sequences of Pusillimonas sp. strains isolated from a nitrate- and radionuclide-contaminated groundwater in Russia.</title>
        <authorList>
            <person name="Grouzdev D.S."/>
            <person name="Tourova T.P."/>
            <person name="Goeva M.A."/>
            <person name="Babich T.L."/>
            <person name="Sokolova D.S."/>
            <person name="Abdullin R."/>
            <person name="Poltaraus A.B."/>
            <person name="Toshchakov S.V."/>
            <person name="Nazina T.N."/>
        </authorList>
    </citation>
    <scope>NUCLEOTIDE SEQUENCE [LARGE SCALE GENOMIC DNA]</scope>
    <source>
        <strain evidence="3 4">JR1/69-3-13</strain>
    </source>
</reference>
<dbReference type="Proteomes" id="UP000234190">
    <property type="component" value="Unassembled WGS sequence"/>
</dbReference>
<evidence type="ECO:0000256" key="1">
    <source>
        <dbReference type="SAM" id="SignalP"/>
    </source>
</evidence>
<gene>
    <name evidence="3" type="ORF">CR159_06495</name>
</gene>
<accession>A0A2N4U6K1</accession>
<dbReference type="Gene3D" id="1.20.1260.10">
    <property type="match status" value="1"/>
</dbReference>
<feature type="domain" description="DUF4142" evidence="2">
    <location>
        <begin position="36"/>
        <end position="172"/>
    </location>
</feature>
<proteinExistence type="predicted"/>
<protein>
    <submittedName>
        <fullName evidence="3">DUF305 domain-containing protein</fullName>
    </submittedName>
</protein>
<evidence type="ECO:0000313" key="3">
    <source>
        <dbReference type="EMBL" id="PLC50652.1"/>
    </source>
</evidence>
<evidence type="ECO:0000313" key="4">
    <source>
        <dbReference type="Proteomes" id="UP000234190"/>
    </source>
</evidence>
<dbReference type="AlphaFoldDB" id="A0A2N4U6K1"/>
<dbReference type="InterPro" id="IPR025419">
    <property type="entry name" value="DUF4142"/>
</dbReference>